<accession>A0A4U0SXS1</accession>
<evidence type="ECO:0000259" key="1">
    <source>
        <dbReference type="Pfam" id="PF00266"/>
    </source>
</evidence>
<dbReference type="InterPro" id="IPR000192">
    <property type="entry name" value="Aminotrans_V_dom"/>
</dbReference>
<protein>
    <submittedName>
        <fullName evidence="2">Aminotransferase class V-fold PLP-dependent enzyme</fullName>
    </submittedName>
</protein>
<keyword evidence="2" id="KW-0032">Aminotransferase</keyword>
<dbReference type="EMBL" id="SUMC01000002">
    <property type="protein sequence ID" value="TKA12907.1"/>
    <property type="molecule type" value="Genomic_DNA"/>
</dbReference>
<evidence type="ECO:0000313" key="3">
    <source>
        <dbReference type="Proteomes" id="UP000305778"/>
    </source>
</evidence>
<dbReference type="RefSeq" id="WP_136721782.1">
    <property type="nucleotide sequence ID" value="NZ_SUMC01000002.1"/>
</dbReference>
<dbReference type="SUPFAM" id="SSF53383">
    <property type="entry name" value="PLP-dependent transferases"/>
    <property type="match status" value="1"/>
</dbReference>
<proteinExistence type="predicted"/>
<comment type="caution">
    <text evidence="2">The sequence shown here is derived from an EMBL/GenBank/DDBJ whole genome shotgun (WGS) entry which is preliminary data.</text>
</comment>
<feature type="domain" description="Aminotransferase class V" evidence="1">
    <location>
        <begin position="50"/>
        <end position="296"/>
    </location>
</feature>
<organism evidence="2 3">
    <name type="scientific">Actinacidiphila oryziradicis</name>
    <dbReference type="NCBI Taxonomy" id="2571141"/>
    <lineage>
        <taxon>Bacteria</taxon>
        <taxon>Bacillati</taxon>
        <taxon>Actinomycetota</taxon>
        <taxon>Actinomycetes</taxon>
        <taxon>Kitasatosporales</taxon>
        <taxon>Streptomycetaceae</taxon>
        <taxon>Actinacidiphila</taxon>
    </lineage>
</organism>
<name>A0A4U0SXS1_9ACTN</name>
<sequence length="358" mass="37335">METNFAELVDAEFALEPGITYLNTASLGIGPQRAAAALHHGADAWTSGRSTFAEAEAAVDSVRRAYARLTNVPPDRVAVGSTVSAHVGLIAAALPEGAEVLIADDDFASLVTPFATRHDVKLRSVPLERLADAVRPGTDLVAVSAVQSVDGRTADLTALRHAAEAAGARVLLDATQAAGWLPLQADGFDYVVCGAYKWLLCPRGVSLLTVREGSEDGISPHFAGWYNADDIWADLYGPIPEGSLASSARRFDSAPSYLPYLGAARSLALVEELGIDAIRAHDVALAERFHAGLASLGLDAPSRGSAIVAVPGLGRLAAPLADAGIFVATRGGRLRAAFHLYNGTADVDRLLDAVAGRL</sequence>
<keyword evidence="2" id="KW-0808">Transferase</keyword>
<dbReference type="InterPro" id="IPR015421">
    <property type="entry name" value="PyrdxlP-dep_Trfase_major"/>
</dbReference>
<dbReference type="Gene3D" id="3.40.640.10">
    <property type="entry name" value="Type I PLP-dependent aspartate aminotransferase-like (Major domain)"/>
    <property type="match status" value="1"/>
</dbReference>
<dbReference type="PANTHER" id="PTHR43586:SF21">
    <property type="entry name" value="PYRIDOXAL PHOSPHATE (PLP)-DEPENDENT ASPARTATE AMINOTRANSFERASE SUPERFAMILY"/>
    <property type="match status" value="1"/>
</dbReference>
<dbReference type="InterPro" id="IPR015424">
    <property type="entry name" value="PyrdxlP-dep_Trfase"/>
</dbReference>
<dbReference type="GO" id="GO:0008483">
    <property type="term" value="F:transaminase activity"/>
    <property type="evidence" value="ECO:0007669"/>
    <property type="project" value="UniProtKB-KW"/>
</dbReference>
<dbReference type="Gene3D" id="3.90.1150.10">
    <property type="entry name" value="Aspartate Aminotransferase, domain 1"/>
    <property type="match status" value="1"/>
</dbReference>
<dbReference type="AlphaFoldDB" id="A0A4U0SXS1"/>
<dbReference type="PANTHER" id="PTHR43586">
    <property type="entry name" value="CYSTEINE DESULFURASE"/>
    <property type="match status" value="1"/>
</dbReference>
<gene>
    <name evidence="2" type="ORF">FCI23_02580</name>
</gene>
<evidence type="ECO:0000313" key="2">
    <source>
        <dbReference type="EMBL" id="TKA12907.1"/>
    </source>
</evidence>
<dbReference type="InterPro" id="IPR015422">
    <property type="entry name" value="PyrdxlP-dep_Trfase_small"/>
</dbReference>
<dbReference type="Proteomes" id="UP000305778">
    <property type="component" value="Unassembled WGS sequence"/>
</dbReference>
<dbReference type="Pfam" id="PF00266">
    <property type="entry name" value="Aminotran_5"/>
    <property type="match status" value="1"/>
</dbReference>
<dbReference type="OrthoDB" id="250246at2"/>
<reference evidence="2 3" key="1">
    <citation type="submission" date="2019-04" db="EMBL/GenBank/DDBJ databases">
        <title>Streptomyces oryziradicis sp. nov., a novel actinomycete isolated from rhizosphere soil of rice (Oryza sativa L.).</title>
        <authorList>
            <person name="Li C."/>
        </authorList>
    </citation>
    <scope>NUCLEOTIDE SEQUENCE [LARGE SCALE GENOMIC DNA]</scope>
    <source>
        <strain evidence="2 3">NEAU-C40</strain>
    </source>
</reference>
<keyword evidence="3" id="KW-1185">Reference proteome</keyword>